<proteinExistence type="predicted"/>
<dbReference type="Proteomes" id="UP000026249">
    <property type="component" value="Unassembled WGS sequence"/>
</dbReference>
<evidence type="ECO:0000313" key="2">
    <source>
        <dbReference type="EMBL" id="KAJ56565.1"/>
    </source>
</evidence>
<keyword evidence="3" id="KW-1185">Reference proteome</keyword>
<dbReference type="AlphaFoldDB" id="A0A037ZJE9"/>
<feature type="transmembrane region" description="Helical" evidence="1">
    <location>
        <begin position="17"/>
        <end position="38"/>
    </location>
</feature>
<name>A0A037ZJE9_9RHOB</name>
<organism evidence="2 3">
    <name type="scientific">Actibacterium mucosum KCTC 23349</name>
    <dbReference type="NCBI Taxonomy" id="1454373"/>
    <lineage>
        <taxon>Bacteria</taxon>
        <taxon>Pseudomonadati</taxon>
        <taxon>Pseudomonadota</taxon>
        <taxon>Alphaproteobacteria</taxon>
        <taxon>Rhodobacterales</taxon>
        <taxon>Roseobacteraceae</taxon>
        <taxon>Actibacterium</taxon>
    </lineage>
</organism>
<evidence type="ECO:0000256" key="1">
    <source>
        <dbReference type="SAM" id="Phobius"/>
    </source>
</evidence>
<feature type="transmembrane region" description="Helical" evidence="1">
    <location>
        <begin position="45"/>
        <end position="63"/>
    </location>
</feature>
<evidence type="ECO:0000313" key="3">
    <source>
        <dbReference type="Proteomes" id="UP000026249"/>
    </source>
</evidence>
<keyword evidence="1" id="KW-0472">Membrane</keyword>
<protein>
    <submittedName>
        <fullName evidence="2">Uncharacterized protein</fullName>
    </submittedName>
</protein>
<reference evidence="2 3" key="1">
    <citation type="submission" date="2014-03" db="EMBL/GenBank/DDBJ databases">
        <title>Draft Genome Sequence of Actibacterium mucosum KCTC 23349, a Marine Alphaproteobacterium with Complex Ionic Requirements Isolated from Mediterranean Seawater at Malvarrosa Beach, Valencia, Spain.</title>
        <authorList>
            <person name="Arahal D.R."/>
            <person name="Shao Z."/>
            <person name="Lai Q."/>
            <person name="Pujalte M.J."/>
        </authorList>
    </citation>
    <scope>NUCLEOTIDE SEQUENCE [LARGE SCALE GENOMIC DNA]</scope>
    <source>
        <strain evidence="2 3">KCTC 23349</strain>
    </source>
</reference>
<sequence length="94" mass="9867">MLTQPNLPLGPKTTMQFSWNAASLLLLSIAAGFALAALRGEVDTLVWFLTVLCGLHAVLGVVTTQRAQITTIGFPPTVLFAAIIVFGVLALTTA</sequence>
<keyword evidence="1" id="KW-1133">Transmembrane helix</keyword>
<keyword evidence="1" id="KW-0812">Transmembrane</keyword>
<gene>
    <name evidence="2" type="ORF">ACMU_06380</name>
</gene>
<accession>A0A037ZJE9</accession>
<feature type="transmembrane region" description="Helical" evidence="1">
    <location>
        <begin position="69"/>
        <end position="91"/>
    </location>
</feature>
<dbReference type="EMBL" id="JFKE01000002">
    <property type="protein sequence ID" value="KAJ56565.1"/>
    <property type="molecule type" value="Genomic_DNA"/>
</dbReference>
<comment type="caution">
    <text evidence="2">The sequence shown here is derived from an EMBL/GenBank/DDBJ whole genome shotgun (WGS) entry which is preliminary data.</text>
</comment>